<dbReference type="eggNOG" id="COG0020">
    <property type="taxonomic scope" value="Bacteria"/>
</dbReference>
<feature type="binding site" evidence="2">
    <location>
        <position position="33"/>
    </location>
    <ligand>
        <name>substrate</name>
    </ligand>
</feature>
<dbReference type="GO" id="GO:0008834">
    <property type="term" value="F:ditrans,polycis-undecaprenyl-diphosphate synthase [(2E,6E)-farnesyl-diphosphate specific] activity"/>
    <property type="evidence" value="ECO:0007669"/>
    <property type="project" value="TreeGrafter"/>
</dbReference>
<feature type="binding site" evidence="2">
    <location>
        <position position="37"/>
    </location>
    <ligand>
        <name>substrate</name>
    </ligand>
</feature>
<keyword evidence="2" id="KW-0460">Magnesium</keyword>
<feature type="binding site" evidence="2">
    <location>
        <position position="71"/>
    </location>
    <ligand>
        <name>substrate</name>
    </ligand>
</feature>
<keyword evidence="1 2" id="KW-0808">Transferase</keyword>
<dbReference type="AlphaFoldDB" id="D2BGM6"/>
<name>D2BGM6_DEHMV</name>
<organism evidence="3 4">
    <name type="scientific">Dehalococcoides mccartyi (strain VS)</name>
    <dbReference type="NCBI Taxonomy" id="311424"/>
    <lineage>
        <taxon>Bacteria</taxon>
        <taxon>Bacillati</taxon>
        <taxon>Chloroflexota</taxon>
        <taxon>Dehalococcoidia</taxon>
        <taxon>Dehalococcoidales</taxon>
        <taxon>Dehalococcoidaceae</taxon>
        <taxon>Dehalococcoides</taxon>
    </lineage>
</organism>
<dbReference type="HOGENOM" id="CLU_038505_1_1_0"/>
<feature type="binding site" evidence="2">
    <location>
        <begin position="190"/>
        <end position="192"/>
    </location>
    <ligand>
        <name>substrate</name>
    </ligand>
</feature>
<dbReference type="SUPFAM" id="SSF64005">
    <property type="entry name" value="Undecaprenyl diphosphate synthase"/>
    <property type="match status" value="1"/>
</dbReference>
<evidence type="ECO:0000256" key="2">
    <source>
        <dbReference type="HAMAP-Rule" id="MF_01139"/>
    </source>
</evidence>
<dbReference type="PROSITE" id="PS01066">
    <property type="entry name" value="UPP_SYNTHASE"/>
    <property type="match status" value="1"/>
</dbReference>
<dbReference type="EMBL" id="CP001827">
    <property type="protein sequence ID" value="ACZ61476.1"/>
    <property type="molecule type" value="Genomic_DNA"/>
</dbReference>
<reference evidence="3 4" key="1">
    <citation type="journal article" date="2009" name="PLoS Genet.">
        <title>Localized plasticity in the streamlined genomes of vinyl chloride respiring Dehalococcoides.</title>
        <authorList>
            <person name="McMurdie P.J."/>
            <person name="Behrens S.F."/>
            <person name="Muller J.A."/>
            <person name="Goke J."/>
            <person name="Ritalahti K.M."/>
            <person name="Wagner R."/>
            <person name="Goltsman E."/>
            <person name="Lapidus A."/>
            <person name="Holmes S."/>
            <person name="Loffler F.E."/>
            <person name="Spormann A.M."/>
        </authorList>
    </citation>
    <scope>NUCLEOTIDE SEQUENCE [LARGE SCALE GENOMIC DNA]</scope>
    <source>
        <strain evidence="3 4">VS</strain>
    </source>
</reference>
<accession>D2BGM6</accession>
<dbReference type="InterPro" id="IPR001441">
    <property type="entry name" value="UPP_synth-like"/>
</dbReference>
<feature type="binding site" evidence="2">
    <location>
        <position position="203"/>
    </location>
    <ligand>
        <name>Mg(2+)</name>
        <dbReference type="ChEBI" id="CHEBI:18420"/>
    </ligand>
</feature>
<dbReference type="InterPro" id="IPR036424">
    <property type="entry name" value="UPP_synth-like_sf"/>
</dbReference>
<feature type="binding site" evidence="2">
    <location>
        <begin position="21"/>
        <end position="24"/>
    </location>
    <ligand>
        <name>substrate</name>
    </ligand>
</feature>
<feature type="binding site" evidence="2">
    <location>
        <position position="20"/>
    </location>
    <ligand>
        <name>Mg(2+)</name>
        <dbReference type="ChEBI" id="CHEBI:18420"/>
    </ligand>
</feature>
<feature type="binding site" evidence="2">
    <location>
        <position position="184"/>
    </location>
    <ligand>
        <name>substrate</name>
    </ligand>
</feature>
<dbReference type="Proteomes" id="UP000002506">
    <property type="component" value="Chromosome"/>
</dbReference>
<dbReference type="GO" id="GO:0030145">
    <property type="term" value="F:manganese ion binding"/>
    <property type="evidence" value="ECO:0007669"/>
    <property type="project" value="TreeGrafter"/>
</dbReference>
<dbReference type="Gene3D" id="3.40.1180.10">
    <property type="entry name" value="Decaprenyl diphosphate synthase-like"/>
    <property type="match status" value="1"/>
</dbReference>
<dbReference type="Pfam" id="PF01255">
    <property type="entry name" value="Prenyltransf"/>
    <property type="match status" value="1"/>
</dbReference>
<comment type="similarity">
    <text evidence="2">Belongs to the UPP synthase family.</text>
</comment>
<feature type="active site" evidence="2">
    <location>
        <position position="20"/>
    </location>
</feature>
<feature type="binding site" evidence="2">
    <location>
        <position position="69"/>
    </location>
    <ligand>
        <name>substrate</name>
    </ligand>
</feature>
<dbReference type="NCBIfam" id="NF011405">
    <property type="entry name" value="PRK14830.1"/>
    <property type="match status" value="1"/>
</dbReference>
<evidence type="ECO:0000313" key="4">
    <source>
        <dbReference type="Proteomes" id="UP000002506"/>
    </source>
</evidence>
<dbReference type="GO" id="GO:0000287">
    <property type="term" value="F:magnesium ion binding"/>
    <property type="evidence" value="ECO:0007669"/>
    <property type="project" value="UniProtKB-UniRule"/>
</dbReference>
<keyword evidence="2" id="KW-0479">Metal-binding</keyword>
<dbReference type="CDD" id="cd00475">
    <property type="entry name" value="Cis_IPPS"/>
    <property type="match status" value="1"/>
</dbReference>
<feature type="active site" description="Proton acceptor" evidence="2">
    <location>
        <position position="68"/>
    </location>
</feature>
<comment type="subunit">
    <text evidence="2">Homodimer.</text>
</comment>
<dbReference type="KEGG" id="dev:DhcVS_317"/>
<dbReference type="InterPro" id="IPR018520">
    <property type="entry name" value="UPP_synth-like_CS"/>
</dbReference>
<dbReference type="EC" id="2.5.1.-" evidence="2"/>
<feature type="binding site" evidence="2">
    <location>
        <begin position="65"/>
        <end position="67"/>
    </location>
    <ligand>
        <name>substrate</name>
    </ligand>
</feature>
<dbReference type="FunFam" id="3.40.1180.10:FF:000001">
    <property type="entry name" value="(2E,6E)-farnesyl-diphosphate-specific ditrans,polycis-undecaprenyl-diphosphate synthase"/>
    <property type="match status" value="1"/>
</dbReference>
<evidence type="ECO:0000256" key="1">
    <source>
        <dbReference type="ARBA" id="ARBA00022679"/>
    </source>
</evidence>
<evidence type="ECO:0000313" key="3">
    <source>
        <dbReference type="EMBL" id="ACZ61476.1"/>
    </source>
</evidence>
<dbReference type="GO" id="GO:0005829">
    <property type="term" value="C:cytosol"/>
    <property type="evidence" value="ECO:0007669"/>
    <property type="project" value="TreeGrafter"/>
</dbReference>
<dbReference type="RefSeq" id="WP_012881651.1">
    <property type="nucleotide sequence ID" value="NC_013552.1"/>
</dbReference>
<comment type="function">
    <text evidence="2">Catalyzes the condensation of isopentenyl diphosphate (IPP) with allylic pyrophosphates generating different type of terpenoids.</text>
</comment>
<dbReference type="PANTHER" id="PTHR10291:SF0">
    <property type="entry name" value="DEHYDRODOLICHYL DIPHOSPHATE SYNTHASE 2"/>
    <property type="match status" value="1"/>
</dbReference>
<proteinExistence type="inferred from homology"/>
<dbReference type="NCBIfam" id="TIGR00055">
    <property type="entry name" value="uppS"/>
    <property type="match status" value="1"/>
</dbReference>
<dbReference type="PANTHER" id="PTHR10291">
    <property type="entry name" value="DEHYDRODOLICHYL DIPHOSPHATE SYNTHASE FAMILY MEMBER"/>
    <property type="match status" value="1"/>
</dbReference>
<dbReference type="HAMAP" id="MF_01139">
    <property type="entry name" value="ISPT"/>
    <property type="match status" value="1"/>
</dbReference>
<dbReference type="OrthoDB" id="4191603at2"/>
<protein>
    <recommendedName>
        <fullName evidence="2">Isoprenyl transferase</fullName>
        <ecNumber evidence="2">2.5.1.-</ecNumber>
    </recommendedName>
</protein>
<feature type="binding site" evidence="2">
    <location>
        <position position="25"/>
    </location>
    <ligand>
        <name>substrate</name>
    </ligand>
</feature>
<comment type="cofactor">
    <cofactor evidence="2">
        <name>Mg(2+)</name>
        <dbReference type="ChEBI" id="CHEBI:18420"/>
    </cofactor>
    <text evidence="2">Binds 2 magnesium ions per subunit.</text>
</comment>
<dbReference type="GO" id="GO:0016094">
    <property type="term" value="P:polyprenol biosynthetic process"/>
    <property type="evidence" value="ECO:0007669"/>
    <property type="project" value="TreeGrafter"/>
</dbReference>
<sequence length="236" mass="26606">MDTTVTINNTPPNHIAIIMDGNGRWAERRGLSRIDGHKAGLENARLVIRHLNSLGIKYVTLYSFSTENWKRPDAEIKGLFGLINDVMSSYIPELVENNVRLRHLGHLDKLPAILRHKLEGVLSATSQNTGLTLCLAFDYGGRDEIIQAVKGLVKDGIAVDKITEDVFARYLYTADIPEADLVIRTGGEIRLSNFLIWQSAYSELYFSEVMWPDFGEKEIDKAISAFNQRQRRFGGL</sequence>
<gene>
    <name evidence="3" type="primary">uppS</name>
    <name evidence="3" type="ordered locus">DhcVS_317</name>
</gene>